<comment type="caution">
    <text evidence="2">The sequence shown here is derived from an EMBL/GenBank/DDBJ whole genome shotgun (WGS) entry which is preliminary data.</text>
</comment>
<feature type="compositionally biased region" description="Basic and acidic residues" evidence="1">
    <location>
        <begin position="189"/>
        <end position="205"/>
    </location>
</feature>
<name>A0AAV7RJ05_PLEWA</name>
<proteinExistence type="predicted"/>
<organism evidence="2 3">
    <name type="scientific">Pleurodeles waltl</name>
    <name type="common">Iberian ribbed newt</name>
    <dbReference type="NCBI Taxonomy" id="8319"/>
    <lineage>
        <taxon>Eukaryota</taxon>
        <taxon>Metazoa</taxon>
        <taxon>Chordata</taxon>
        <taxon>Craniata</taxon>
        <taxon>Vertebrata</taxon>
        <taxon>Euteleostomi</taxon>
        <taxon>Amphibia</taxon>
        <taxon>Batrachia</taxon>
        <taxon>Caudata</taxon>
        <taxon>Salamandroidea</taxon>
        <taxon>Salamandridae</taxon>
        <taxon>Pleurodelinae</taxon>
        <taxon>Pleurodeles</taxon>
    </lineage>
</organism>
<dbReference type="AlphaFoldDB" id="A0AAV7RJ05"/>
<accession>A0AAV7RJ05</accession>
<gene>
    <name evidence="2" type="ORF">NDU88_003715</name>
</gene>
<feature type="region of interest" description="Disordered" evidence="1">
    <location>
        <begin position="175"/>
        <end position="249"/>
    </location>
</feature>
<protein>
    <submittedName>
        <fullName evidence="2">Uncharacterized protein</fullName>
    </submittedName>
</protein>
<evidence type="ECO:0000313" key="2">
    <source>
        <dbReference type="EMBL" id="KAJ1150928.1"/>
    </source>
</evidence>
<evidence type="ECO:0000313" key="3">
    <source>
        <dbReference type="Proteomes" id="UP001066276"/>
    </source>
</evidence>
<dbReference type="Proteomes" id="UP001066276">
    <property type="component" value="Chromosome 5"/>
</dbReference>
<evidence type="ECO:0000256" key="1">
    <source>
        <dbReference type="SAM" id="MobiDB-lite"/>
    </source>
</evidence>
<feature type="compositionally biased region" description="Basic and acidic residues" evidence="1">
    <location>
        <begin position="212"/>
        <end position="222"/>
    </location>
</feature>
<feature type="compositionally biased region" description="Polar residues" evidence="1">
    <location>
        <begin position="228"/>
        <end position="240"/>
    </location>
</feature>
<reference evidence="2" key="1">
    <citation type="journal article" date="2022" name="bioRxiv">
        <title>Sequencing and chromosome-scale assembly of the giantPleurodeles waltlgenome.</title>
        <authorList>
            <person name="Brown T."/>
            <person name="Elewa A."/>
            <person name="Iarovenko S."/>
            <person name="Subramanian E."/>
            <person name="Araus A.J."/>
            <person name="Petzold A."/>
            <person name="Susuki M."/>
            <person name="Suzuki K.-i.T."/>
            <person name="Hayashi T."/>
            <person name="Toyoda A."/>
            <person name="Oliveira C."/>
            <person name="Osipova E."/>
            <person name="Leigh N.D."/>
            <person name="Simon A."/>
            <person name="Yun M.H."/>
        </authorList>
    </citation>
    <scope>NUCLEOTIDE SEQUENCE</scope>
    <source>
        <strain evidence="2">20211129_DDA</strain>
        <tissue evidence="2">Liver</tissue>
    </source>
</reference>
<sequence length="249" mass="27742">MGGKLSSASGVHGVLALRAKNSTGTPRKCVATQLDVNFSIYSASFCAAGPEFPGQHMFFQCSYMGDFLEDLEVARLAQKTHSCVPTRCLGISLHWALHSYRRRVRYTWLGLEPGGSQSPAHKPHSAGNKLLDWTCRRRSWPQDNPYAQPLHFAAKGCAQLLLGIRNGFETLEMQQKQLQKPNASKKGYRGRDRATKQDGRLERVLRAATILEGRREREDSRTTHRVRSPSTSITAATQNHVWGPRNSGA</sequence>
<dbReference type="EMBL" id="JANPWB010000009">
    <property type="protein sequence ID" value="KAJ1150928.1"/>
    <property type="molecule type" value="Genomic_DNA"/>
</dbReference>
<keyword evidence="3" id="KW-1185">Reference proteome</keyword>